<protein>
    <recommendedName>
        <fullName evidence="4">Zn(2)-C6 fungal-type domain-containing protein</fullName>
    </recommendedName>
</protein>
<feature type="compositionally biased region" description="Polar residues" evidence="3">
    <location>
        <begin position="140"/>
        <end position="159"/>
    </location>
</feature>
<dbReference type="PANTHER" id="PTHR37534">
    <property type="entry name" value="TRANSCRIPTIONAL ACTIVATOR PROTEIN UGA3"/>
    <property type="match status" value="1"/>
</dbReference>
<feature type="compositionally biased region" description="Low complexity" evidence="3">
    <location>
        <begin position="408"/>
        <end position="417"/>
    </location>
</feature>
<dbReference type="AlphaFoldDB" id="A0A9P8Q2V5"/>
<feature type="region of interest" description="Disordered" evidence="3">
    <location>
        <begin position="140"/>
        <end position="181"/>
    </location>
</feature>
<evidence type="ECO:0000256" key="1">
    <source>
        <dbReference type="ARBA" id="ARBA00004123"/>
    </source>
</evidence>
<comment type="subcellular location">
    <subcellularLocation>
        <location evidence="1">Nucleus</location>
    </subcellularLocation>
</comment>
<name>A0A9P8Q2V5_WICPI</name>
<feature type="domain" description="Zn(2)-C6 fungal-type" evidence="4">
    <location>
        <begin position="43"/>
        <end position="71"/>
    </location>
</feature>
<feature type="region of interest" description="Disordered" evidence="3">
    <location>
        <begin position="89"/>
        <end position="121"/>
    </location>
</feature>
<dbReference type="OrthoDB" id="3886144at2759"/>
<sequence length="976" mass="108051">MSVQSTPLQTTSSTASTVSVATPNSTVSNTTTNNKKSQKSRNGCSTCKRKRLKCDETKPACQNCIKRGIECGGYSTNFKWKSFEEIMNKTPGESNMSSSSTSKSKDSNNSKSSGASKAAVSNPMAISTIATTDITNSVNKFSSDPNYKHQQSTQQQTEVHSIPMQKKQRSYSTSSANKPNMDDMFQKAAYSISGRSTTELAQESELIKMGKNPNSKRKVEEIEDEKATNISEMKKMKSIEETPSNLLIQNESNNKRSQQHQLPPISSIPNSPNPFSPSFPNLKSHSPGASQQQQQPPVQPLVLSAPSPHANVGGLKNNNNNSANSPTFSSIVRAFTDFDNINIPSPLTIDPLSPTPSFNNQIAHLINQEPPLGNGQPRHSSVAQYGNGSHQDYQGSSSGNNSQPLQRSQSMDSSTSSYRQELLNFSKSLQTHSLNQVSKLPPLIPPMTLQKFNLTASEFEKVFNAFDKYTCEIMSIKNGPTSNPWRSLIWPLGLKHSVLFKSLASMSLFHVARGDSSMKKLGVNLMKQSMNELAEGLMDNSIPNEVALATCLTLAVTETWDKPTSSGLAHLKGAKSIINKLDYKSLNINVTNYKLYRFLINCFVYYDVMARMSSVTVNLVDSDYEESGALFQNLKNFKVIDDELKAYEMNESGRHGSSSAQGPPGSERSRSASFSNFQSVNGNDAANFDDLFPNVFGANELNPTLLNEDDGSIIDPLLGCARGLFLIIGRVATFISKTRSMTKLSLNTISTAVTLRQELENWKPDSKIKPTYFENDPNCDLSSCIATAESYRYATLLYLQQAVPEISATNSLDLADKVLMLLASIPTSSSTSILHIFPLLISSCEIQDSGDREWILQRWKLLSEKMWIGTIDRATDVVKEVWRRKDISSGKTHQQQQQKQNSDKTESGPGSRKLESVRDDRSDSSTGSGKMDGDWDYFQNRIDSLTKHKNREQQGINSWTHWSTVMKEWNWEILLG</sequence>
<comment type="caution">
    <text evidence="5">The sequence shown here is derived from an EMBL/GenBank/DDBJ whole genome shotgun (WGS) entry which is preliminary data.</text>
</comment>
<evidence type="ECO:0000313" key="5">
    <source>
        <dbReference type="EMBL" id="KAH3682240.1"/>
    </source>
</evidence>
<keyword evidence="2" id="KW-0539">Nucleus</keyword>
<evidence type="ECO:0000313" key="6">
    <source>
        <dbReference type="Proteomes" id="UP000774326"/>
    </source>
</evidence>
<dbReference type="CDD" id="cd00067">
    <property type="entry name" value="GAL4"/>
    <property type="match status" value="1"/>
</dbReference>
<dbReference type="PROSITE" id="PS00463">
    <property type="entry name" value="ZN2_CY6_FUNGAL_1"/>
    <property type="match status" value="1"/>
</dbReference>
<feature type="compositionally biased region" description="Low complexity" evidence="3">
    <location>
        <begin position="109"/>
        <end position="121"/>
    </location>
</feature>
<feature type="compositionally biased region" description="Low complexity" evidence="3">
    <location>
        <begin position="278"/>
        <end position="308"/>
    </location>
</feature>
<evidence type="ECO:0000256" key="2">
    <source>
        <dbReference type="ARBA" id="ARBA00023242"/>
    </source>
</evidence>
<feature type="compositionally biased region" description="Basic and acidic residues" evidence="3">
    <location>
        <begin position="901"/>
        <end position="923"/>
    </location>
</feature>
<feature type="region of interest" description="Disordered" evidence="3">
    <location>
        <begin position="367"/>
        <end position="417"/>
    </location>
</feature>
<dbReference type="GO" id="GO:0000981">
    <property type="term" value="F:DNA-binding transcription factor activity, RNA polymerase II-specific"/>
    <property type="evidence" value="ECO:0007669"/>
    <property type="project" value="InterPro"/>
</dbReference>
<dbReference type="InterPro" id="IPR036864">
    <property type="entry name" value="Zn2-C6_fun-type_DNA-bd_sf"/>
</dbReference>
<feature type="compositionally biased region" description="Low complexity" evidence="3">
    <location>
        <begin position="9"/>
        <end position="35"/>
    </location>
</feature>
<dbReference type="GO" id="GO:0008270">
    <property type="term" value="F:zinc ion binding"/>
    <property type="evidence" value="ECO:0007669"/>
    <property type="project" value="InterPro"/>
</dbReference>
<dbReference type="GO" id="GO:0005634">
    <property type="term" value="C:nucleus"/>
    <property type="evidence" value="ECO:0007669"/>
    <property type="project" value="UniProtKB-SubCell"/>
</dbReference>
<dbReference type="Gene3D" id="4.10.240.10">
    <property type="entry name" value="Zn(2)-C6 fungal-type DNA-binding domain"/>
    <property type="match status" value="1"/>
</dbReference>
<dbReference type="SUPFAM" id="SSF57701">
    <property type="entry name" value="Zn2/Cys6 DNA-binding domain"/>
    <property type="match status" value="1"/>
</dbReference>
<dbReference type="PANTHER" id="PTHR37534:SF15">
    <property type="entry name" value="ZN(II)2CYS6 TRANSCRIPTION FACTOR (EUROFUNG)"/>
    <property type="match status" value="1"/>
</dbReference>
<gene>
    <name evidence="5" type="ORF">WICPIJ_006798</name>
</gene>
<feature type="region of interest" description="Disordered" evidence="3">
    <location>
        <begin position="253"/>
        <end position="323"/>
    </location>
</feature>
<dbReference type="SMART" id="SM00066">
    <property type="entry name" value="GAL4"/>
    <property type="match status" value="1"/>
</dbReference>
<proteinExistence type="predicted"/>
<feature type="region of interest" description="Disordered" evidence="3">
    <location>
        <begin position="211"/>
        <end position="240"/>
    </location>
</feature>
<feature type="region of interest" description="Disordered" evidence="3">
    <location>
        <begin position="1"/>
        <end position="43"/>
    </location>
</feature>
<dbReference type="GO" id="GO:0000976">
    <property type="term" value="F:transcription cis-regulatory region binding"/>
    <property type="evidence" value="ECO:0007669"/>
    <property type="project" value="TreeGrafter"/>
</dbReference>
<organism evidence="5 6">
    <name type="scientific">Wickerhamomyces pijperi</name>
    <name type="common">Yeast</name>
    <name type="synonym">Pichia pijperi</name>
    <dbReference type="NCBI Taxonomy" id="599730"/>
    <lineage>
        <taxon>Eukaryota</taxon>
        <taxon>Fungi</taxon>
        <taxon>Dikarya</taxon>
        <taxon>Ascomycota</taxon>
        <taxon>Saccharomycotina</taxon>
        <taxon>Saccharomycetes</taxon>
        <taxon>Phaffomycetales</taxon>
        <taxon>Wickerhamomycetaceae</taxon>
        <taxon>Wickerhamomyces</taxon>
    </lineage>
</organism>
<reference evidence="5" key="2">
    <citation type="submission" date="2021-01" db="EMBL/GenBank/DDBJ databases">
        <authorList>
            <person name="Schikora-Tamarit M.A."/>
        </authorList>
    </citation>
    <scope>NUCLEOTIDE SEQUENCE</scope>
    <source>
        <strain evidence="5">CBS2887</strain>
    </source>
</reference>
<accession>A0A9P8Q2V5</accession>
<reference evidence="5" key="1">
    <citation type="journal article" date="2021" name="Open Biol.">
        <title>Shared evolutionary footprints suggest mitochondrial oxidative damage underlies multiple complex I losses in fungi.</title>
        <authorList>
            <person name="Schikora-Tamarit M.A."/>
            <person name="Marcet-Houben M."/>
            <person name="Nosek J."/>
            <person name="Gabaldon T."/>
        </authorList>
    </citation>
    <scope>NUCLEOTIDE SEQUENCE</scope>
    <source>
        <strain evidence="5">CBS2887</strain>
    </source>
</reference>
<feature type="region of interest" description="Disordered" evidence="3">
    <location>
        <begin position="651"/>
        <end position="673"/>
    </location>
</feature>
<dbReference type="Pfam" id="PF00172">
    <property type="entry name" value="Zn_clus"/>
    <property type="match status" value="1"/>
</dbReference>
<dbReference type="PROSITE" id="PS50048">
    <property type="entry name" value="ZN2_CY6_FUNGAL_2"/>
    <property type="match status" value="1"/>
</dbReference>
<dbReference type="Pfam" id="PF11951">
    <property type="entry name" value="Fungal_trans_2"/>
    <property type="match status" value="1"/>
</dbReference>
<dbReference type="InterPro" id="IPR021858">
    <property type="entry name" value="Fun_TF"/>
</dbReference>
<feature type="compositionally biased region" description="Polar residues" evidence="3">
    <location>
        <begin position="377"/>
        <end position="407"/>
    </location>
</feature>
<keyword evidence="6" id="KW-1185">Reference proteome</keyword>
<dbReference type="InterPro" id="IPR001138">
    <property type="entry name" value="Zn2Cys6_DnaBD"/>
</dbReference>
<dbReference type="Proteomes" id="UP000774326">
    <property type="component" value="Unassembled WGS sequence"/>
</dbReference>
<evidence type="ECO:0000259" key="4">
    <source>
        <dbReference type="PROSITE" id="PS50048"/>
    </source>
</evidence>
<feature type="region of interest" description="Disordered" evidence="3">
    <location>
        <begin position="887"/>
        <end position="932"/>
    </location>
</feature>
<evidence type="ECO:0000256" key="3">
    <source>
        <dbReference type="SAM" id="MobiDB-lite"/>
    </source>
</evidence>
<dbReference type="EMBL" id="JAEUBG010003835">
    <property type="protein sequence ID" value="KAH3682240.1"/>
    <property type="molecule type" value="Genomic_DNA"/>
</dbReference>
<dbReference type="GO" id="GO:0045944">
    <property type="term" value="P:positive regulation of transcription by RNA polymerase II"/>
    <property type="evidence" value="ECO:0007669"/>
    <property type="project" value="TreeGrafter"/>
</dbReference>